<evidence type="ECO:0000256" key="2">
    <source>
        <dbReference type="ARBA" id="ARBA00012438"/>
    </source>
</evidence>
<dbReference type="InterPro" id="IPR035965">
    <property type="entry name" value="PAS-like_dom_sf"/>
</dbReference>
<evidence type="ECO:0000313" key="8">
    <source>
        <dbReference type="EMBL" id="VAW25788.1"/>
    </source>
</evidence>
<evidence type="ECO:0000256" key="4">
    <source>
        <dbReference type="ARBA" id="ARBA00022679"/>
    </source>
</evidence>
<dbReference type="InterPro" id="IPR003594">
    <property type="entry name" value="HATPase_dom"/>
</dbReference>
<evidence type="ECO:0000259" key="7">
    <source>
        <dbReference type="PROSITE" id="PS50112"/>
    </source>
</evidence>
<dbReference type="PROSITE" id="PS50112">
    <property type="entry name" value="PAS"/>
    <property type="match status" value="1"/>
</dbReference>
<dbReference type="InterPro" id="IPR036890">
    <property type="entry name" value="HATPase_C_sf"/>
</dbReference>
<dbReference type="InterPro" id="IPR036097">
    <property type="entry name" value="HisK_dim/P_sf"/>
</dbReference>
<dbReference type="EC" id="2.7.13.3" evidence="2"/>
<feature type="domain" description="Histidine kinase" evidence="6">
    <location>
        <begin position="281"/>
        <end position="492"/>
    </location>
</feature>
<dbReference type="SMART" id="SM00091">
    <property type="entry name" value="PAS"/>
    <property type="match status" value="2"/>
</dbReference>
<accession>A0A3B0U635</accession>
<dbReference type="SMART" id="SM00388">
    <property type="entry name" value="HisKA"/>
    <property type="match status" value="1"/>
</dbReference>
<dbReference type="SMART" id="SM00387">
    <property type="entry name" value="HATPase_c"/>
    <property type="match status" value="1"/>
</dbReference>
<dbReference type="CDD" id="cd00075">
    <property type="entry name" value="HATPase"/>
    <property type="match status" value="1"/>
</dbReference>
<dbReference type="NCBIfam" id="TIGR00229">
    <property type="entry name" value="sensory_box"/>
    <property type="match status" value="2"/>
</dbReference>
<dbReference type="AlphaFoldDB" id="A0A3B0U635"/>
<keyword evidence="4" id="KW-0808">Transferase</keyword>
<dbReference type="SUPFAM" id="SSF55785">
    <property type="entry name" value="PYP-like sensor domain (PAS domain)"/>
    <property type="match status" value="2"/>
</dbReference>
<evidence type="ECO:0000256" key="3">
    <source>
        <dbReference type="ARBA" id="ARBA00022553"/>
    </source>
</evidence>
<proteinExistence type="predicted"/>
<dbReference type="InterPro" id="IPR004358">
    <property type="entry name" value="Sig_transdc_His_kin-like_C"/>
</dbReference>
<dbReference type="InterPro" id="IPR000014">
    <property type="entry name" value="PAS"/>
</dbReference>
<reference evidence="8" key="1">
    <citation type="submission" date="2018-06" db="EMBL/GenBank/DDBJ databases">
        <authorList>
            <person name="Zhirakovskaya E."/>
        </authorList>
    </citation>
    <scope>NUCLEOTIDE SEQUENCE</scope>
</reference>
<dbReference type="PRINTS" id="PR00344">
    <property type="entry name" value="BCTRLSENSOR"/>
</dbReference>
<dbReference type="CDD" id="cd00130">
    <property type="entry name" value="PAS"/>
    <property type="match status" value="1"/>
</dbReference>
<dbReference type="SUPFAM" id="SSF55874">
    <property type="entry name" value="ATPase domain of HSP90 chaperone/DNA topoisomerase II/histidine kinase"/>
    <property type="match status" value="1"/>
</dbReference>
<name>A0A3B0U635_9ZZZZ</name>
<dbReference type="InterPro" id="IPR005467">
    <property type="entry name" value="His_kinase_dom"/>
</dbReference>
<organism evidence="8">
    <name type="scientific">hydrothermal vent metagenome</name>
    <dbReference type="NCBI Taxonomy" id="652676"/>
    <lineage>
        <taxon>unclassified sequences</taxon>
        <taxon>metagenomes</taxon>
        <taxon>ecological metagenomes</taxon>
    </lineage>
</organism>
<dbReference type="PANTHER" id="PTHR43304:SF1">
    <property type="entry name" value="PAC DOMAIN-CONTAINING PROTEIN"/>
    <property type="match status" value="1"/>
</dbReference>
<protein>
    <recommendedName>
        <fullName evidence="2">histidine kinase</fullName>
        <ecNumber evidence="2">2.7.13.3</ecNumber>
    </recommendedName>
</protein>
<dbReference type="PANTHER" id="PTHR43304">
    <property type="entry name" value="PHYTOCHROME-LIKE PROTEIN CPH1"/>
    <property type="match status" value="1"/>
</dbReference>
<feature type="non-terminal residue" evidence="8">
    <location>
        <position position="1"/>
    </location>
</feature>
<dbReference type="PROSITE" id="PS50109">
    <property type="entry name" value="HIS_KIN"/>
    <property type="match status" value="1"/>
</dbReference>
<evidence type="ECO:0000256" key="1">
    <source>
        <dbReference type="ARBA" id="ARBA00000085"/>
    </source>
</evidence>
<gene>
    <name evidence="8" type="ORF">MNBD_BACTEROID06-184</name>
</gene>
<dbReference type="CDD" id="cd00082">
    <property type="entry name" value="HisKA"/>
    <property type="match status" value="1"/>
</dbReference>
<dbReference type="InterPro" id="IPR003661">
    <property type="entry name" value="HisK_dim/P_dom"/>
</dbReference>
<dbReference type="Gene3D" id="3.30.565.10">
    <property type="entry name" value="Histidine kinase-like ATPase, C-terminal domain"/>
    <property type="match status" value="1"/>
</dbReference>
<dbReference type="InterPro" id="IPR052162">
    <property type="entry name" value="Sensor_kinase/Photoreceptor"/>
</dbReference>
<dbReference type="EMBL" id="UOES01000019">
    <property type="protein sequence ID" value="VAW25788.1"/>
    <property type="molecule type" value="Genomic_DNA"/>
</dbReference>
<comment type="catalytic activity">
    <reaction evidence="1">
        <text>ATP + protein L-histidine = ADP + protein N-phospho-L-histidine.</text>
        <dbReference type="EC" id="2.7.13.3"/>
    </reaction>
</comment>
<evidence type="ECO:0000256" key="5">
    <source>
        <dbReference type="ARBA" id="ARBA00022777"/>
    </source>
</evidence>
<evidence type="ECO:0000259" key="6">
    <source>
        <dbReference type="PROSITE" id="PS50109"/>
    </source>
</evidence>
<sequence>ERVAGTHLDITSKKQSEDILKASEERYRELVDNLPIGVAIVQEDKFVYANRELHSIVKAQKENELIGLPASQCFSDPKRYYQKVNKIITSGKSESLDEVRIKDLKGNLRCVEITSIPFTHNDKPAVQSIINDIQQRKEIEAQTSKAEKLLSQLFENAPMGIVMLGFDDEILKINNGFEQIFGYTPEEVVGRYINDVIVPEELAKEAMELSKDSAEGKVMYIETLRLSKSNEKVPVMIHTLPVFHEGQRLGVYGIYIDLRKRIKIEEELKIRNLELDNFVYKVSHDLRSPLASILGLINLVKLEGGFQESFEYLRLMENQVHKLDHFIHDVLSHSKNLKMSLVTSPIIFDDLIDKCILDLSYLHGFDGVSKKVSIKGGEFWSDKWRINEIFRNLVANCIKYKDVSKKNCEMAISVNITKKRCFITISDNGIGIQEESVPHIFEMFYRATDTSKGSGIGLYIVKNAIEKLGGSIDVESTYGVGTKFMIELPLLTSN</sequence>
<dbReference type="Gene3D" id="3.30.450.20">
    <property type="entry name" value="PAS domain"/>
    <property type="match status" value="2"/>
</dbReference>
<dbReference type="Pfam" id="PF02518">
    <property type="entry name" value="HATPase_c"/>
    <property type="match status" value="1"/>
</dbReference>
<dbReference type="SUPFAM" id="SSF47384">
    <property type="entry name" value="Homodimeric domain of signal transducing histidine kinase"/>
    <property type="match status" value="1"/>
</dbReference>
<keyword evidence="3" id="KW-0597">Phosphoprotein</keyword>
<keyword evidence="5" id="KW-0418">Kinase</keyword>
<dbReference type="Gene3D" id="1.10.287.130">
    <property type="match status" value="1"/>
</dbReference>
<dbReference type="Pfam" id="PF13426">
    <property type="entry name" value="PAS_9"/>
    <property type="match status" value="2"/>
</dbReference>
<dbReference type="GO" id="GO:0000155">
    <property type="term" value="F:phosphorelay sensor kinase activity"/>
    <property type="evidence" value="ECO:0007669"/>
    <property type="project" value="InterPro"/>
</dbReference>
<feature type="domain" description="PAS" evidence="7">
    <location>
        <begin position="146"/>
        <end position="201"/>
    </location>
</feature>
<dbReference type="Pfam" id="PF00512">
    <property type="entry name" value="HisKA"/>
    <property type="match status" value="1"/>
</dbReference>